<protein>
    <submittedName>
        <fullName evidence="4">Uncharacterized protein</fullName>
    </submittedName>
</protein>
<evidence type="ECO:0000256" key="2">
    <source>
        <dbReference type="ARBA" id="ARBA00023043"/>
    </source>
</evidence>
<dbReference type="PANTHER" id="PTHR24198:SF165">
    <property type="entry name" value="ANKYRIN REPEAT-CONTAINING PROTEIN-RELATED"/>
    <property type="match status" value="1"/>
</dbReference>
<proteinExistence type="predicted"/>
<dbReference type="SMART" id="SM00248">
    <property type="entry name" value="ANK"/>
    <property type="match status" value="13"/>
</dbReference>
<dbReference type="SUPFAM" id="SSF48403">
    <property type="entry name" value="Ankyrin repeat"/>
    <property type="match status" value="4"/>
</dbReference>
<feature type="repeat" description="ANK" evidence="3">
    <location>
        <begin position="534"/>
        <end position="566"/>
    </location>
</feature>
<dbReference type="PROSITE" id="PS50297">
    <property type="entry name" value="ANK_REP_REGION"/>
    <property type="match status" value="2"/>
</dbReference>
<dbReference type="GeneID" id="41991294"/>
<keyword evidence="5" id="KW-1185">Reference proteome</keyword>
<dbReference type="PANTHER" id="PTHR24198">
    <property type="entry name" value="ANKYRIN REPEAT AND PROTEIN KINASE DOMAIN-CONTAINING PROTEIN"/>
    <property type="match status" value="1"/>
</dbReference>
<dbReference type="Pfam" id="PF12796">
    <property type="entry name" value="Ank_2"/>
    <property type="match status" value="1"/>
</dbReference>
<comment type="caution">
    <text evidence="4">The sequence shown here is derived from an EMBL/GenBank/DDBJ whole genome shotgun (WGS) entry which is preliminary data.</text>
</comment>
<dbReference type="Proteomes" id="UP000253153">
    <property type="component" value="Unassembled WGS sequence"/>
</dbReference>
<name>A0A366S7V0_9HYPO</name>
<keyword evidence="1" id="KW-0677">Repeat</keyword>
<dbReference type="InterPro" id="IPR002110">
    <property type="entry name" value="Ankyrin_rpt"/>
</dbReference>
<evidence type="ECO:0000256" key="3">
    <source>
        <dbReference type="PROSITE-ProRule" id="PRU00023"/>
    </source>
</evidence>
<organism evidence="4 5">
    <name type="scientific">Fusarium coffeatum</name>
    <dbReference type="NCBI Taxonomy" id="231269"/>
    <lineage>
        <taxon>Eukaryota</taxon>
        <taxon>Fungi</taxon>
        <taxon>Dikarya</taxon>
        <taxon>Ascomycota</taxon>
        <taxon>Pezizomycotina</taxon>
        <taxon>Sordariomycetes</taxon>
        <taxon>Hypocreomycetidae</taxon>
        <taxon>Hypocreales</taxon>
        <taxon>Nectriaceae</taxon>
        <taxon>Fusarium</taxon>
        <taxon>Fusarium incarnatum-equiseti species complex</taxon>
    </lineage>
</organism>
<feature type="repeat" description="ANK" evidence="3">
    <location>
        <begin position="567"/>
        <end position="599"/>
    </location>
</feature>
<keyword evidence="2 3" id="KW-0040">ANK repeat</keyword>
<dbReference type="OrthoDB" id="194358at2759"/>
<evidence type="ECO:0000313" key="4">
    <source>
        <dbReference type="EMBL" id="RBR25411.1"/>
    </source>
</evidence>
<dbReference type="PROSITE" id="PS50088">
    <property type="entry name" value="ANK_REPEAT"/>
    <property type="match status" value="3"/>
</dbReference>
<dbReference type="EMBL" id="QKXC01000039">
    <property type="protein sequence ID" value="RBR25411.1"/>
    <property type="molecule type" value="Genomic_DNA"/>
</dbReference>
<feature type="repeat" description="ANK" evidence="3">
    <location>
        <begin position="415"/>
        <end position="447"/>
    </location>
</feature>
<reference evidence="4 5" key="1">
    <citation type="submission" date="2018-06" db="EMBL/GenBank/DDBJ databases">
        <title>Fusarium incarnatum-equiseti species complex species 28.</title>
        <authorList>
            <person name="Gardiner D.M."/>
        </authorList>
    </citation>
    <scope>NUCLEOTIDE SEQUENCE [LARGE SCALE GENOMIC DNA]</scope>
    <source>
        <strain evidence="4 5">FIESC_28</strain>
    </source>
</reference>
<evidence type="ECO:0000256" key="1">
    <source>
        <dbReference type="ARBA" id="ARBA00022737"/>
    </source>
</evidence>
<dbReference type="AlphaFoldDB" id="A0A366S7V0"/>
<dbReference type="Gene3D" id="1.25.40.20">
    <property type="entry name" value="Ankyrin repeat-containing domain"/>
    <property type="match status" value="5"/>
</dbReference>
<sequence length="1170" mass="131355">MLVQHNISLLSVDKDGRNIWHFAARSFDEGSREYREVLFSTYFQDSQEGLSMRKADGLTPLDQAFEYAQLIEDKDAIIALISHCHRIPLFWEGQGCIFPRAFNLQSEDIIRLLLQCGLDPEASGFSTASPLHYLDSYVSLEWVVFIKSLFPHNHVSRHMARLPIELYVDACIKDTVLPEAEILAQLTFDDLFWNFDDEGRDAWRYLCSSDKRLGSRRVQHGWNCLKYALTHYIQQGCLVAYEENKKEFGLVPLIRMLDEMNRNYAWPPSVMRGELLSKSLALSGYWKTDSRLAIRFLKATIAMKDVDAVKCLLDKSVPVNDPGDNSETIIQYAFGGETALSLCSSTKGRIILMSILETQSLESLKAASGASPNGGLIYGLIHQRWQKSDARWILEYLARIGVDIDGVDESPQSARGATPLAYHLQHDSLAMSEVLLEMGASLNGKDHFLITYRPVHLCSASGNVAFLRKILEVSKRTNAPVLWEVMAQWRLKLTTGYYFDSMSGFHIACYKGDRECVKFFLKEIEIDIRSTSRLGHTALHFAAMNGDKATIKRLCRYGFDVMAKSKEKATPLHIAVTENRAGAVRTLIQLGAKSSMDNLVRTPLMIAQFQDNAEIIEILENEFGKQSDDSVDERHTARLLLRLKSAIEHGDLAGCQSLTSKGCPLNKPLPRTGNASPLTYALVRHQATIAEWLCQTGASVLSVNDFKVTSMHTIITAARYPRLSTFLPTLLQRFIDQGGNWDDLAFRLIAQAAASGNEPGLKVILTHLPTHTTPSIFFERRPKLPGAREGPNLNLLHFCVHQNRRAVVQILLESGCPVDVVDGSGATPLSYARESEMVDLLVAFGASPTPLLTTCLANNFHFWGRDSTRVFDTLTHAFQEQSGLAPLGWVGTSLPAYYDSTYMRPGSLLPLPHFLEHYRNGSPEVVNYLAGLFSGIGLGPLLQGNTELHEVEPFPWHLYQPASFSKITFLKNHFHLFCQRFGRRNVKRWANLEPAQGWSPLCRAASQNCTERMENCLSLGADIEFEGCPLGSALMIASACGQLDAVKLLVRRNAKVSYEGRAGRLSVFKVAISTAVWEWLLVGRFTDQRRIKHTPEHDSMIGTKFWSGPVQARANLHGYELVRDNEARIDCAKRLMLYKRIMRGRVAPYIDGLIFNRHQEPNVSAFSNDR</sequence>
<accession>A0A366S7V0</accession>
<dbReference type="InterPro" id="IPR036770">
    <property type="entry name" value="Ankyrin_rpt-contain_sf"/>
</dbReference>
<gene>
    <name evidence="4" type="ORF">FIESC28_01848</name>
</gene>
<evidence type="ECO:0000313" key="5">
    <source>
        <dbReference type="Proteomes" id="UP000253153"/>
    </source>
</evidence>
<dbReference type="RefSeq" id="XP_031020002.1">
    <property type="nucleotide sequence ID" value="XM_031155998.1"/>
</dbReference>